<accession>A0ABD3X9Z3</accession>
<feature type="domain" description="RING-type" evidence="7">
    <location>
        <begin position="620"/>
        <end position="654"/>
    </location>
</feature>
<dbReference type="InterPro" id="IPR013083">
    <property type="entry name" value="Znf_RING/FYVE/PHD"/>
</dbReference>
<dbReference type="PANTHER" id="PTHR10044:SF139">
    <property type="entry name" value="DEATH-ASSOCIATED INHIBITOR OF APOPTOSIS 2"/>
    <property type="match status" value="1"/>
</dbReference>
<keyword evidence="2" id="KW-0053">Apoptosis</keyword>
<evidence type="ECO:0000313" key="8">
    <source>
        <dbReference type="EMBL" id="KAL3883079.1"/>
    </source>
</evidence>
<evidence type="ECO:0000256" key="1">
    <source>
        <dbReference type="ARBA" id="ARBA00006672"/>
    </source>
</evidence>
<name>A0ABD3X9Z3_SINWO</name>
<keyword evidence="3 5" id="KW-0479">Metal-binding</keyword>
<dbReference type="InterPro" id="IPR001841">
    <property type="entry name" value="Znf_RING"/>
</dbReference>
<evidence type="ECO:0000256" key="5">
    <source>
        <dbReference type="PROSITE-ProRule" id="PRU00175"/>
    </source>
</evidence>
<proteinExistence type="inferred from homology"/>
<evidence type="ECO:0000259" key="7">
    <source>
        <dbReference type="PROSITE" id="PS50089"/>
    </source>
</evidence>
<dbReference type="Gene3D" id="3.30.40.10">
    <property type="entry name" value="Zinc/RING finger domain, C3HC4 (zinc finger)"/>
    <property type="match status" value="1"/>
</dbReference>
<keyword evidence="4" id="KW-0862">Zinc</keyword>
<dbReference type="PROSITE" id="PS50089">
    <property type="entry name" value="ZF_RING_2"/>
    <property type="match status" value="1"/>
</dbReference>
<dbReference type="Pfam" id="PF00653">
    <property type="entry name" value="BIR"/>
    <property type="match status" value="2"/>
</dbReference>
<dbReference type="GO" id="GO:0008270">
    <property type="term" value="F:zinc ion binding"/>
    <property type="evidence" value="ECO:0007669"/>
    <property type="project" value="UniProtKB-KW"/>
</dbReference>
<gene>
    <name evidence="8" type="ORF">ACJMK2_029372</name>
</gene>
<dbReference type="GO" id="GO:0006915">
    <property type="term" value="P:apoptotic process"/>
    <property type="evidence" value="ECO:0007669"/>
    <property type="project" value="UniProtKB-KW"/>
</dbReference>
<evidence type="ECO:0000256" key="3">
    <source>
        <dbReference type="ARBA" id="ARBA00022771"/>
    </source>
</evidence>
<dbReference type="Pfam" id="PF13920">
    <property type="entry name" value="zf-C3HC4_3"/>
    <property type="match status" value="1"/>
</dbReference>
<dbReference type="Proteomes" id="UP001634394">
    <property type="component" value="Unassembled WGS sequence"/>
</dbReference>
<dbReference type="EMBL" id="JBJQND010000003">
    <property type="protein sequence ID" value="KAL3883079.1"/>
    <property type="molecule type" value="Genomic_DNA"/>
</dbReference>
<sequence>MNMADNCNLVYMGLKTNPKNIRSEIISYLVRICDNTIFIVDSWLEGVTIIPYRTNVSEIITAAVNNRDTIHIRPTSKKTVFFAANNKMYNLDENIFADNEEGIKRNMHILFMFEASENNIIFKETKLLTSKRNLHITSRNKKHFHLKPRKKIAEELVTLVLPEYQVECLMMRRYNVRRQLSLQECIGQVLQPDGSAPGGSVNVTTDSANVSNSSPSANLRHNSSLQSVHEDGISYVNPATIERSSFSGSCQSSIEQNTSNSGNATPGSRHPLYECYDMRLSSYATWMEFQQLDTSALAEAGFYNIGVLNQRVIRCFFCGVELVNPASHVNPLQEHIKKSGNCGYLRQKLGEQELEAYKKRLCNESQNSPQTNDNAADRPSASSSNPGHWHASDRIRSPQYAAYSVRLALFDRWPSDVKQRPEQVADAGFYYTGLQDVVRCFACDGGLKNWDPDDEPWVEHARWFPQCPFVKRIKGQEFIDLVRRMAEESDEEEDAVVHSTFQPSNPMADAPTLKNELNLQTDQVEESSMLESVAAKSVIEIGYPRSAVAKAINVLLNKGQSEYTAEDIMTIVMQMEDSGQLREYYEDEDSRSRPRSSNPKTGSVLDLQQENEQLRRSMRCISCRNEDRNILLLPCTHFCLCSTCAKTSNICPLCFKRIGEKIKTYVI</sequence>
<evidence type="ECO:0000313" key="9">
    <source>
        <dbReference type="Proteomes" id="UP001634394"/>
    </source>
</evidence>
<feature type="compositionally biased region" description="Polar residues" evidence="6">
    <location>
        <begin position="363"/>
        <end position="386"/>
    </location>
</feature>
<dbReference type="InterPro" id="IPR050784">
    <property type="entry name" value="IAP"/>
</dbReference>
<dbReference type="PROSITE" id="PS50143">
    <property type="entry name" value="BIR_REPEAT_2"/>
    <property type="match status" value="2"/>
</dbReference>
<organism evidence="8 9">
    <name type="scientific">Sinanodonta woodiana</name>
    <name type="common">Chinese pond mussel</name>
    <name type="synonym">Anodonta woodiana</name>
    <dbReference type="NCBI Taxonomy" id="1069815"/>
    <lineage>
        <taxon>Eukaryota</taxon>
        <taxon>Metazoa</taxon>
        <taxon>Spiralia</taxon>
        <taxon>Lophotrochozoa</taxon>
        <taxon>Mollusca</taxon>
        <taxon>Bivalvia</taxon>
        <taxon>Autobranchia</taxon>
        <taxon>Heteroconchia</taxon>
        <taxon>Palaeoheterodonta</taxon>
        <taxon>Unionida</taxon>
        <taxon>Unionoidea</taxon>
        <taxon>Unionidae</taxon>
        <taxon>Unioninae</taxon>
        <taxon>Sinanodonta</taxon>
    </lineage>
</organism>
<evidence type="ECO:0000256" key="4">
    <source>
        <dbReference type="ARBA" id="ARBA00022833"/>
    </source>
</evidence>
<feature type="region of interest" description="Disordered" evidence="6">
    <location>
        <begin position="582"/>
        <end position="607"/>
    </location>
</feature>
<dbReference type="PROSITE" id="PS01282">
    <property type="entry name" value="BIR_REPEAT_1"/>
    <property type="match status" value="1"/>
</dbReference>
<dbReference type="CDD" id="cd00022">
    <property type="entry name" value="BIR"/>
    <property type="match status" value="1"/>
</dbReference>
<evidence type="ECO:0000256" key="6">
    <source>
        <dbReference type="SAM" id="MobiDB-lite"/>
    </source>
</evidence>
<dbReference type="AlphaFoldDB" id="A0ABD3X9Z3"/>
<feature type="compositionally biased region" description="Low complexity" evidence="6">
    <location>
        <begin position="207"/>
        <end position="218"/>
    </location>
</feature>
<keyword evidence="9" id="KW-1185">Reference proteome</keyword>
<feature type="compositionally biased region" description="Polar residues" evidence="6">
    <location>
        <begin position="598"/>
        <end position="607"/>
    </location>
</feature>
<feature type="region of interest" description="Disordered" evidence="6">
    <location>
        <begin position="195"/>
        <end position="221"/>
    </location>
</feature>
<dbReference type="PANTHER" id="PTHR10044">
    <property type="entry name" value="INHIBITOR OF APOPTOSIS"/>
    <property type="match status" value="1"/>
</dbReference>
<reference evidence="8 9" key="1">
    <citation type="submission" date="2024-11" db="EMBL/GenBank/DDBJ databases">
        <title>Chromosome-level genome assembly of the freshwater bivalve Anodonta woodiana.</title>
        <authorList>
            <person name="Chen X."/>
        </authorList>
    </citation>
    <scope>NUCLEOTIDE SEQUENCE [LARGE SCALE GENOMIC DNA]</scope>
    <source>
        <strain evidence="8">MN2024</strain>
        <tissue evidence="8">Gills</tissue>
    </source>
</reference>
<dbReference type="SUPFAM" id="SSF57924">
    <property type="entry name" value="Inhibitor of apoptosis (IAP) repeat"/>
    <property type="match status" value="2"/>
</dbReference>
<keyword evidence="3 5" id="KW-0863">Zinc-finger</keyword>
<protein>
    <recommendedName>
        <fullName evidence="7">RING-type domain-containing protein</fullName>
    </recommendedName>
</protein>
<feature type="region of interest" description="Disordered" evidence="6">
    <location>
        <begin position="363"/>
        <end position="392"/>
    </location>
</feature>
<dbReference type="FunFam" id="1.10.1170.10:FF:000003">
    <property type="entry name" value="E3 ubiquitin-protein ligase XIAP"/>
    <property type="match status" value="1"/>
</dbReference>
<dbReference type="SMART" id="SM00238">
    <property type="entry name" value="BIR"/>
    <property type="match status" value="2"/>
</dbReference>
<comment type="caution">
    <text evidence="8">The sequence shown here is derived from an EMBL/GenBank/DDBJ whole genome shotgun (WGS) entry which is preliminary data.</text>
</comment>
<dbReference type="CDD" id="cd16649">
    <property type="entry name" value="mRING-HC-C3HC5_CGRF1-like"/>
    <property type="match status" value="1"/>
</dbReference>
<dbReference type="Gene3D" id="1.10.1170.10">
    <property type="entry name" value="Inhibitor Of Apoptosis Protein (2mihbC-IAP-1), Chain A"/>
    <property type="match status" value="2"/>
</dbReference>
<dbReference type="InterPro" id="IPR001370">
    <property type="entry name" value="BIR_rpt"/>
</dbReference>
<comment type="similarity">
    <text evidence="1">Belongs to the IAP family.</text>
</comment>
<evidence type="ECO:0000256" key="2">
    <source>
        <dbReference type="ARBA" id="ARBA00022703"/>
    </source>
</evidence>